<name>A0ABN0QTL0_MYCUL</name>
<evidence type="ECO:0000313" key="3">
    <source>
        <dbReference type="Proteomes" id="UP000020681"/>
    </source>
</evidence>
<accession>A0ABN0QTL0</accession>
<reference evidence="2 3" key="1">
    <citation type="submission" date="2014-01" db="EMBL/GenBank/DDBJ databases">
        <authorList>
            <person name="Dobos K."/>
            <person name="Lenaerts A."/>
            <person name="Ordway D."/>
            <person name="DeGroote M.A."/>
            <person name="Parker T."/>
            <person name="Sizemore C."/>
            <person name="Tallon L.J."/>
            <person name="Sadzewicz L.K."/>
            <person name="Sengamalay N."/>
            <person name="Fraser C.M."/>
            <person name="Hine E."/>
            <person name="Shefchek K.A."/>
            <person name="Das S.P."/>
            <person name="Tettelin H."/>
        </authorList>
    </citation>
    <scope>NUCLEOTIDE SEQUENCE [LARGE SCALE GENOMIC DNA]</scope>
    <source>
        <strain evidence="2 3">Harvey</strain>
    </source>
</reference>
<sequence length="98" mass="11454">MLDSTEAFRPFQNWQGEAATAVEANFEQFRQWVYQIVDLCKQLVAQVQGISSAHSWAVTQHPTVAQLDRLDKQWEQAEEYKIKAEHESKAWMRNMELA</sequence>
<keyword evidence="3" id="KW-1185">Reference proteome</keyword>
<protein>
    <recommendedName>
        <fullName evidence="1">ESX-1 secretion-associated protein EspB PPE domain-containing protein</fullName>
    </recommendedName>
</protein>
<evidence type="ECO:0000313" key="2">
    <source>
        <dbReference type="EMBL" id="EUA88072.1"/>
    </source>
</evidence>
<feature type="domain" description="ESX-1 secretion-associated protein EspB PPE" evidence="1">
    <location>
        <begin position="2"/>
        <end position="81"/>
    </location>
</feature>
<organism evidence="2 3">
    <name type="scientific">Mycobacterium ulcerans str. Harvey</name>
    <dbReference type="NCBI Taxonomy" id="1299332"/>
    <lineage>
        <taxon>Bacteria</taxon>
        <taxon>Bacillati</taxon>
        <taxon>Actinomycetota</taxon>
        <taxon>Actinomycetes</taxon>
        <taxon>Mycobacteriales</taxon>
        <taxon>Mycobacteriaceae</taxon>
        <taxon>Mycobacterium</taxon>
        <taxon>Mycobacterium ulcerans group</taxon>
    </lineage>
</organism>
<proteinExistence type="predicted"/>
<dbReference type="SUPFAM" id="SSF140459">
    <property type="entry name" value="PE/PPE dimer-like"/>
    <property type="match status" value="1"/>
</dbReference>
<dbReference type="Proteomes" id="UP000020681">
    <property type="component" value="Unassembled WGS sequence"/>
</dbReference>
<dbReference type="InterPro" id="IPR038332">
    <property type="entry name" value="PPE_sf"/>
</dbReference>
<comment type="caution">
    <text evidence="2">The sequence shown here is derived from an EMBL/GenBank/DDBJ whole genome shotgun (WGS) entry which is preliminary data.</text>
</comment>
<dbReference type="InterPro" id="IPR054056">
    <property type="entry name" value="EspB_PPE"/>
</dbReference>
<dbReference type="Pfam" id="PF21856">
    <property type="entry name" value="EspB_PPE"/>
    <property type="match status" value="1"/>
</dbReference>
<evidence type="ECO:0000259" key="1">
    <source>
        <dbReference type="Pfam" id="PF21856"/>
    </source>
</evidence>
<dbReference type="EMBL" id="JAOL01000148">
    <property type="protein sequence ID" value="EUA88072.1"/>
    <property type="molecule type" value="Genomic_DNA"/>
</dbReference>
<dbReference type="Gene3D" id="1.20.1260.20">
    <property type="entry name" value="PPE superfamily"/>
    <property type="match status" value="1"/>
</dbReference>
<gene>
    <name evidence="2" type="ORF">I551_5469</name>
</gene>